<dbReference type="AlphaFoldDB" id="A0A6H1Q4N9"/>
<name>A0A6H1Q4N9_9PROT</name>
<dbReference type="Proteomes" id="UP000501094">
    <property type="component" value="Chromosome"/>
</dbReference>
<evidence type="ECO:0000313" key="2">
    <source>
        <dbReference type="EMBL" id="QIZ21323.1"/>
    </source>
</evidence>
<protein>
    <submittedName>
        <fullName evidence="2">Pilus assembly protein PilV</fullName>
    </submittedName>
</protein>
<keyword evidence="3" id="KW-1185">Reference proteome</keyword>
<organism evidence="2 3">
    <name type="scientific">Candidatus Pelagibacter giovannonii</name>
    <dbReference type="NCBI Taxonomy" id="2563896"/>
    <lineage>
        <taxon>Bacteria</taxon>
        <taxon>Pseudomonadati</taxon>
        <taxon>Pseudomonadota</taxon>
        <taxon>Alphaproteobacteria</taxon>
        <taxon>Candidatus Pelagibacterales</taxon>
        <taxon>Candidatus Pelagibacteraceae</taxon>
        <taxon>Candidatus Pelagibacter</taxon>
    </lineage>
</organism>
<dbReference type="EMBL" id="CP038852">
    <property type="protein sequence ID" value="QIZ21323.1"/>
    <property type="molecule type" value="Genomic_DNA"/>
</dbReference>
<sequence>MKKKYLKSIAGLTLVEILIGIVVSSLMMAAMYSTYTIVNNSYNQVVDKAKISRSSRDLVELLIRDIRMSGFKYYLGTNELDYPKQSYLEFIGGATSIIESHDPIVIVANELGHSINDTVPAVTKNNAENLCCDKIHIVFDDFNQNDKLQPYKRYKLTYFASPTQDADGTNQRYAVYKSKISWRQKKDSETASWPTEGSWVSDCTECYHKQLVKDYVEDMEFIALDQEGRKLSPDPSPSNYSARQNLYKIRSVDIRLAFRSENEFFRFEAREGNERQLSGFSRAIKKYSDRYLRDNVVVTVYTRNIIDDGIF</sequence>
<evidence type="ECO:0000256" key="1">
    <source>
        <dbReference type="SAM" id="Phobius"/>
    </source>
</evidence>
<dbReference type="KEGG" id="peg:E5R92_05945"/>
<dbReference type="InterPro" id="IPR012902">
    <property type="entry name" value="N_methyl_site"/>
</dbReference>
<gene>
    <name evidence="2" type="ORF">E5R92_05945</name>
</gene>
<proteinExistence type="predicted"/>
<accession>A0A6H1Q4N9</accession>
<dbReference type="PROSITE" id="PS00409">
    <property type="entry name" value="PROKAR_NTER_METHYL"/>
    <property type="match status" value="1"/>
</dbReference>
<reference evidence="2 3" key="1">
    <citation type="journal article" date="2020" name="Nat. Microbiol.">
        <title>Lysogenic host-virus interactions in SAR11 marine bacteria.</title>
        <authorList>
            <person name="Morris R.M."/>
            <person name="Cain K.R."/>
            <person name="Hvorecny K.L."/>
            <person name="Kollman J.M."/>
        </authorList>
    </citation>
    <scope>NUCLEOTIDE SEQUENCE [LARGE SCALE GENOMIC DNA]</scope>
    <source>
        <strain evidence="2 3">NP1</strain>
    </source>
</reference>
<evidence type="ECO:0000313" key="3">
    <source>
        <dbReference type="Proteomes" id="UP000501094"/>
    </source>
</evidence>
<keyword evidence="1" id="KW-0812">Transmembrane</keyword>
<feature type="transmembrane region" description="Helical" evidence="1">
    <location>
        <begin position="12"/>
        <end position="35"/>
    </location>
</feature>
<dbReference type="RefSeq" id="WP_168607179.1">
    <property type="nucleotide sequence ID" value="NZ_CP038852.1"/>
</dbReference>
<keyword evidence="1" id="KW-0472">Membrane</keyword>
<keyword evidence="1" id="KW-1133">Transmembrane helix</keyword>